<dbReference type="SUPFAM" id="SSF49785">
    <property type="entry name" value="Galactose-binding domain-like"/>
    <property type="match status" value="2"/>
</dbReference>
<dbReference type="Proteomes" id="UP000007875">
    <property type="component" value="Unassembled WGS sequence"/>
</dbReference>
<dbReference type="InterPro" id="IPR008979">
    <property type="entry name" value="Galactose-bd-like_sf"/>
</dbReference>
<organism evidence="5 6">
    <name type="scientific">Ciona savignyi</name>
    <name type="common">Pacific transparent sea squirt</name>
    <dbReference type="NCBI Taxonomy" id="51511"/>
    <lineage>
        <taxon>Eukaryota</taxon>
        <taxon>Metazoa</taxon>
        <taxon>Chordata</taxon>
        <taxon>Tunicata</taxon>
        <taxon>Ascidiacea</taxon>
        <taxon>Phlebobranchia</taxon>
        <taxon>Cionidae</taxon>
        <taxon>Ciona</taxon>
    </lineage>
</organism>
<accession>H2ZM27</accession>
<dbReference type="InterPro" id="IPR008972">
    <property type="entry name" value="Cupredoxin"/>
</dbReference>
<keyword evidence="3" id="KW-0812">Transmembrane</keyword>
<dbReference type="PROSITE" id="PS01285">
    <property type="entry name" value="FA58C_1"/>
    <property type="match status" value="1"/>
</dbReference>
<sequence>IPYRKTVFRKFSDAYYTRESPRIESLGYFGPTLIAEVGDILVVRLRNRASVPCNLQAQGVREIAAHADRLLPNNQSTYQWEIPQESSLTYDDPPCVARLYFSSVDRLRDLNSGLVGSLIICKTGWIANVDDITIPPIVLFFSITDESTSHHPLKSHVHYNINGFSFDTFPSLSTCPGETTTLFLIGLSVRPSAISVTFENHVIQVRSYHTTNVVSLFTGSSQVVKITPQESITGRFKFSSFVNEHYTNGMTGSIEILDCSELYNDHHLILLQFCIAVQVRTYYIAAEEYLWDYAPTGNDLMSGESLRNSRKKSSRFYSDGRNRIGSIYMKAHYVRYTDEMFRTQFEISPIDRHLGSLGPVIRVEVGETLRIVFKNSASRSYSFHLDAFPFTDSEVLPNQRRTYQWEITEEDAPGLHKVQCVTRFYYSNTDPIRDIATGLIGPLLVCQRGALDTNGRQRNINQELFLHFSTINENLNWYINQTIPATTVGPIEELLQSTAFYQSNLMSSMNGLAYGNLIYMSSHVYDDVSLHVMCTGSEQDVHNIRIQNQVNLFYLLVKILITVSTIAGKWTISTDNQESSENGMSAFFVVHGNETSENRSNQDQRHGKWWFILIYDFCCIFILFFFMFFYCKEKALSNIQNIYPAPSFSINCQIARNTHLPTPSNKIIICFMLPVISDNFSGLTDNLNHFTSLGNNVVSIKFLKWHVLLDFQITKETFIDTTIRWYYIAAIEQSWNYIDLDSNVEHLRENNTIYKKVLYEEFIDSTFTKRKPRVDKNGLLGPVIKAEAGDTIKVVFQNQACRPYSIHPVKLHHSVNNTGTDFAHRDPIFTNRGSVFTGHTRTYTWTVPPMADIDTSVHPSECTVSYYHSNADAHKDIHSGLIGPLLICNPGILGSSGEIRYDVDREFYLLFKEFDETQSWYVEENQQFLNQWNVNGSNVRNVFHTINGLTYGGLVALETEPGERIGWHVINLDSHSHSINFEGNSILTYFGIASVLSVRPLLPGSSATLTMVPTNPGMWLIHDFAAQSFNLGMYCIYKVRPKECRKPLGLESGMIGDHQISSSSVYITKAAYGRVMSKWSARHARLNTHGHINAWMPSRSDRRPWIQVDLGSPMRITGITIQGTIDGHIRKYVTQFKVLYSVNNREWAFYSRQGSDTDMVFKGNYFFNVPVTRTFSPQLLARYIRLVPVQWQNQPAVRMELLGCSIEGRCEEAQGIGSGDLPDSAITASSEYLYKRRVLWQARFARLNYRPDVRKPFIPSVGRNNRRQWIQADFGHIIKVAGIVTQGAIYKGWKLFVKSFYFNYSIDGFTWQVYEDPVTNRPKIFRGNIDPITAVAHTLQNPVLARYIQIQPRSWRSRIALRFEILGCSVN</sequence>
<dbReference type="PROSITE" id="PS50022">
    <property type="entry name" value="FA58C_3"/>
    <property type="match status" value="2"/>
</dbReference>
<dbReference type="Gene3D" id="2.60.40.420">
    <property type="entry name" value="Cupredoxins - blue copper proteins"/>
    <property type="match status" value="5"/>
</dbReference>
<evidence type="ECO:0000256" key="1">
    <source>
        <dbReference type="ARBA" id="ARBA00022837"/>
    </source>
</evidence>
<dbReference type="InterPro" id="IPR050633">
    <property type="entry name" value="Neuropilin_MCO_CoagFactor"/>
</dbReference>
<feature type="domain" description="F5/8 type C" evidence="4">
    <location>
        <begin position="1044"/>
        <end position="1204"/>
    </location>
</feature>
<dbReference type="SMART" id="SM00231">
    <property type="entry name" value="FA58C"/>
    <property type="match status" value="2"/>
</dbReference>
<keyword evidence="6" id="KW-1185">Reference proteome</keyword>
<evidence type="ECO:0000313" key="5">
    <source>
        <dbReference type="Ensembl" id="ENSCSAVP00000018643.1"/>
    </source>
</evidence>
<dbReference type="InParanoid" id="H2ZM27"/>
<feature type="transmembrane region" description="Helical" evidence="3">
    <location>
        <begin position="609"/>
        <end position="630"/>
    </location>
</feature>
<reference evidence="6" key="1">
    <citation type="submission" date="2003-08" db="EMBL/GenBank/DDBJ databases">
        <authorList>
            <person name="Birren B."/>
            <person name="Nusbaum C."/>
            <person name="Abebe A."/>
            <person name="Abouelleil A."/>
            <person name="Adekoya E."/>
            <person name="Ait-zahra M."/>
            <person name="Allen N."/>
            <person name="Allen T."/>
            <person name="An P."/>
            <person name="Anderson M."/>
            <person name="Anderson S."/>
            <person name="Arachchi H."/>
            <person name="Armbruster J."/>
            <person name="Bachantsang P."/>
            <person name="Baldwin J."/>
            <person name="Barry A."/>
            <person name="Bayul T."/>
            <person name="Blitshsteyn B."/>
            <person name="Bloom T."/>
            <person name="Blye J."/>
            <person name="Boguslavskiy L."/>
            <person name="Borowsky M."/>
            <person name="Boukhgalter B."/>
            <person name="Brunache A."/>
            <person name="Butler J."/>
            <person name="Calixte N."/>
            <person name="Calvo S."/>
            <person name="Camarata J."/>
            <person name="Campo K."/>
            <person name="Chang J."/>
            <person name="Cheshatsang Y."/>
            <person name="Citroen M."/>
            <person name="Collymore A."/>
            <person name="Considine T."/>
            <person name="Cook A."/>
            <person name="Cooke P."/>
            <person name="Corum B."/>
            <person name="Cuomo C."/>
            <person name="David R."/>
            <person name="Dawoe T."/>
            <person name="Degray S."/>
            <person name="Dodge S."/>
            <person name="Dooley K."/>
            <person name="Dorje P."/>
            <person name="Dorjee K."/>
            <person name="Dorris L."/>
            <person name="Duffey N."/>
            <person name="Dupes A."/>
            <person name="Elkins T."/>
            <person name="Engels R."/>
            <person name="Erickson J."/>
            <person name="Farina A."/>
            <person name="Faro S."/>
            <person name="Ferreira P."/>
            <person name="Fischer H."/>
            <person name="Fitzgerald M."/>
            <person name="Foley K."/>
            <person name="Gage D."/>
            <person name="Galagan J."/>
            <person name="Gearin G."/>
            <person name="Gnerre S."/>
            <person name="Gnirke A."/>
            <person name="Goyette A."/>
            <person name="Graham J."/>
            <person name="Grandbois E."/>
            <person name="Gyaltsen K."/>
            <person name="Hafez N."/>
            <person name="Hagopian D."/>
            <person name="Hagos B."/>
            <person name="Hall J."/>
            <person name="Hatcher B."/>
            <person name="Heller A."/>
            <person name="Higgins H."/>
            <person name="Honan T."/>
            <person name="Horn A."/>
            <person name="Houde N."/>
            <person name="Hughes L."/>
            <person name="Hulme W."/>
            <person name="Husby E."/>
            <person name="Iliev I."/>
            <person name="Jaffe D."/>
            <person name="Jones C."/>
            <person name="Kamal M."/>
            <person name="Kamat A."/>
            <person name="Kamvysselis M."/>
            <person name="Karlsson E."/>
            <person name="Kells C."/>
            <person name="Kieu A."/>
            <person name="Kisner P."/>
            <person name="Kodira C."/>
            <person name="Kulbokas E."/>
            <person name="Labutti K."/>
            <person name="Lama D."/>
            <person name="Landers T."/>
            <person name="Leger J."/>
            <person name="Levine S."/>
            <person name="Lewis D."/>
            <person name="Lewis T."/>
            <person name="Lindblad-toh K."/>
            <person name="Liu X."/>
            <person name="Lokyitsang T."/>
            <person name="Lokyitsang Y."/>
            <person name="Lucien O."/>
            <person name="Lui A."/>
            <person name="Ma L.J."/>
            <person name="Mabbitt R."/>
            <person name="Macdonald J."/>
            <person name="Maclean C."/>
            <person name="Major J."/>
            <person name="Manning J."/>
            <person name="Marabella R."/>
            <person name="Maru K."/>
            <person name="Matthews C."/>
            <person name="Mauceli E."/>
            <person name="Mccarthy M."/>
            <person name="Mcdonough S."/>
            <person name="Mcghee T."/>
            <person name="Meldrim J."/>
            <person name="Meneus L."/>
            <person name="Mesirov J."/>
            <person name="Mihalev A."/>
            <person name="Mihova T."/>
            <person name="Mikkelsen T."/>
            <person name="Mlenga V."/>
            <person name="Moru K."/>
            <person name="Mozes J."/>
            <person name="Mulrain L."/>
            <person name="Munson G."/>
            <person name="Naylor J."/>
            <person name="Newes C."/>
            <person name="Nguyen C."/>
            <person name="Nguyen N."/>
            <person name="Nguyen T."/>
            <person name="Nicol R."/>
            <person name="Nielsen C."/>
            <person name="Nizzari M."/>
            <person name="Norbu C."/>
            <person name="Norbu N."/>
            <person name="O'donnell P."/>
            <person name="Okoawo O."/>
            <person name="O'leary S."/>
            <person name="Omotosho B."/>
            <person name="O'neill K."/>
            <person name="Osman S."/>
            <person name="Parker S."/>
            <person name="Perrin D."/>
            <person name="Phunkhang P."/>
            <person name="Piqani B."/>
            <person name="Purcell S."/>
            <person name="Rachupka T."/>
            <person name="Ramasamy U."/>
            <person name="Rameau R."/>
            <person name="Ray V."/>
            <person name="Raymond C."/>
            <person name="Retta R."/>
            <person name="Richardson S."/>
            <person name="Rise C."/>
            <person name="Rodriguez J."/>
            <person name="Rogers J."/>
            <person name="Rogov P."/>
            <person name="Rutman M."/>
            <person name="Schupbach R."/>
            <person name="Seaman C."/>
            <person name="Settipalli S."/>
            <person name="Sharpe T."/>
            <person name="Sheridan J."/>
            <person name="Sherpa N."/>
            <person name="Shi J."/>
            <person name="Smirnov S."/>
            <person name="Smith C."/>
            <person name="Sougnez C."/>
            <person name="Spencer B."/>
            <person name="Stalker J."/>
            <person name="Stange-thomann N."/>
            <person name="Stavropoulos S."/>
            <person name="Stetson K."/>
            <person name="Stone C."/>
            <person name="Stone S."/>
            <person name="Stubbs M."/>
            <person name="Talamas J."/>
            <person name="Tchuinga P."/>
            <person name="Tenzing P."/>
            <person name="Tesfaye S."/>
            <person name="Theodore J."/>
            <person name="Thoulutsang Y."/>
            <person name="Topham K."/>
            <person name="Towey S."/>
            <person name="Tsamla T."/>
            <person name="Tsomo N."/>
            <person name="Vallee D."/>
            <person name="Vassiliev H."/>
            <person name="Venkataraman V."/>
            <person name="Vinson J."/>
            <person name="Vo A."/>
            <person name="Wade C."/>
            <person name="Wang S."/>
            <person name="Wangchuk T."/>
            <person name="Wangdi T."/>
            <person name="Whittaker C."/>
            <person name="Wilkinson J."/>
            <person name="Wu Y."/>
            <person name="Wyman D."/>
            <person name="Yadav S."/>
            <person name="Yang S."/>
            <person name="Yang X."/>
            <person name="Yeager S."/>
            <person name="Yee E."/>
            <person name="Young G."/>
            <person name="Zainoun J."/>
            <person name="Zembeck L."/>
            <person name="Zimmer A."/>
            <person name="Zody M."/>
            <person name="Lander E."/>
        </authorList>
    </citation>
    <scope>NUCLEOTIDE SEQUENCE [LARGE SCALE GENOMIC DNA]</scope>
</reference>
<dbReference type="GO" id="GO:0005576">
    <property type="term" value="C:extracellular region"/>
    <property type="evidence" value="ECO:0007669"/>
    <property type="project" value="UniProtKB-ARBA"/>
</dbReference>
<evidence type="ECO:0000256" key="2">
    <source>
        <dbReference type="ARBA" id="ARBA00023157"/>
    </source>
</evidence>
<dbReference type="OMA" id="HWEPRLA"/>
<dbReference type="Pfam" id="PF00754">
    <property type="entry name" value="F5_F8_type_C"/>
    <property type="match status" value="2"/>
</dbReference>
<dbReference type="Gene3D" id="2.60.120.260">
    <property type="entry name" value="Galactose-binding domain-like"/>
    <property type="match status" value="2"/>
</dbReference>
<dbReference type="InterPro" id="IPR000421">
    <property type="entry name" value="FA58C"/>
</dbReference>
<protein>
    <recommendedName>
        <fullName evidence="4">F5/8 type C domain-containing protein</fullName>
    </recommendedName>
</protein>
<dbReference type="STRING" id="51511.ENSCSAVP00000018643"/>
<dbReference type="Ensembl" id="ENSCSAVT00000018845.1">
    <property type="protein sequence ID" value="ENSCSAVP00000018643.1"/>
    <property type="gene ID" value="ENSCSAVG00000010953.1"/>
</dbReference>
<feature type="domain" description="F5/8 type C" evidence="4">
    <location>
        <begin position="1210"/>
        <end position="1368"/>
    </location>
</feature>
<evidence type="ECO:0000256" key="3">
    <source>
        <dbReference type="SAM" id="Phobius"/>
    </source>
</evidence>
<dbReference type="CDD" id="cd00057">
    <property type="entry name" value="FA58C"/>
    <property type="match status" value="2"/>
</dbReference>
<dbReference type="FunFam" id="2.60.120.260:FF:000002">
    <property type="entry name" value="Coagulation factor VIII"/>
    <property type="match status" value="2"/>
</dbReference>
<dbReference type="eggNOG" id="KOG1263">
    <property type="taxonomic scope" value="Eukaryota"/>
</dbReference>
<feature type="transmembrane region" description="Helical" evidence="3">
    <location>
        <begin position="552"/>
        <end position="572"/>
    </location>
</feature>
<keyword evidence="2" id="KW-1015">Disulfide bond</keyword>
<proteinExistence type="predicted"/>
<evidence type="ECO:0000313" key="6">
    <source>
        <dbReference type="Proteomes" id="UP000007875"/>
    </source>
</evidence>
<dbReference type="FunFam" id="2.60.40.420:FF:000028">
    <property type="entry name" value="Ceruloplasmin"/>
    <property type="match status" value="1"/>
</dbReference>
<dbReference type="PROSITE" id="PS01286">
    <property type="entry name" value="FA58C_2"/>
    <property type="match status" value="1"/>
</dbReference>
<reference evidence="5" key="2">
    <citation type="submission" date="2025-08" db="UniProtKB">
        <authorList>
            <consortium name="Ensembl"/>
        </authorList>
    </citation>
    <scope>IDENTIFICATION</scope>
</reference>
<dbReference type="GO" id="GO:0038023">
    <property type="term" value="F:signaling receptor activity"/>
    <property type="evidence" value="ECO:0007669"/>
    <property type="project" value="TreeGrafter"/>
</dbReference>
<dbReference type="GO" id="GO:0005886">
    <property type="term" value="C:plasma membrane"/>
    <property type="evidence" value="ECO:0007669"/>
    <property type="project" value="TreeGrafter"/>
</dbReference>
<dbReference type="SUPFAM" id="SSF49503">
    <property type="entry name" value="Cupredoxins"/>
    <property type="match status" value="6"/>
</dbReference>
<keyword evidence="3" id="KW-0472">Membrane</keyword>
<dbReference type="GeneTree" id="ENSGT00940000158556"/>
<reference evidence="5" key="3">
    <citation type="submission" date="2025-09" db="UniProtKB">
        <authorList>
            <consortium name="Ensembl"/>
        </authorList>
    </citation>
    <scope>IDENTIFICATION</scope>
</reference>
<keyword evidence="3" id="KW-1133">Transmembrane helix</keyword>
<evidence type="ECO:0000259" key="4">
    <source>
        <dbReference type="PROSITE" id="PS50022"/>
    </source>
</evidence>
<dbReference type="PANTHER" id="PTHR46806">
    <property type="entry name" value="F5/8 TYPE C DOMAIN-CONTAINING PROTEIN"/>
    <property type="match status" value="1"/>
</dbReference>
<keyword evidence="1" id="KW-0106">Calcium</keyword>
<name>H2ZM27_CIOSA</name>
<dbReference type="PANTHER" id="PTHR46806:SF7">
    <property type="entry name" value="COAGULATION FACTOR VIII"/>
    <property type="match status" value="1"/>
</dbReference>